<evidence type="ECO:0000259" key="4">
    <source>
        <dbReference type="Pfam" id="PF01420"/>
    </source>
</evidence>
<dbReference type="OrthoDB" id="3197085at2"/>
<comment type="caution">
    <text evidence="5">The sequence shown here is derived from an EMBL/GenBank/DDBJ whole genome shotgun (WGS) entry which is preliminary data.</text>
</comment>
<dbReference type="Pfam" id="PF01420">
    <property type="entry name" value="Methylase_S"/>
    <property type="match status" value="1"/>
</dbReference>
<keyword evidence="2" id="KW-0680">Restriction system</keyword>
<accession>A0A495Y2Q4</accession>
<name>A0A495Y2Q4_9MICO</name>
<evidence type="ECO:0000313" key="6">
    <source>
        <dbReference type="Proteomes" id="UP000278440"/>
    </source>
</evidence>
<proteinExistence type="inferred from homology"/>
<dbReference type="InterPro" id="IPR044946">
    <property type="entry name" value="Restrct_endonuc_typeI_TRD_sf"/>
</dbReference>
<gene>
    <name evidence="5" type="ORF">DFJ68_2677</name>
</gene>
<feature type="domain" description="Type I restriction modification DNA specificity" evidence="4">
    <location>
        <begin position="57"/>
        <end position="165"/>
    </location>
</feature>
<evidence type="ECO:0000256" key="3">
    <source>
        <dbReference type="ARBA" id="ARBA00023125"/>
    </source>
</evidence>
<dbReference type="PANTHER" id="PTHR30408">
    <property type="entry name" value="TYPE-1 RESTRICTION ENZYME ECOKI SPECIFICITY PROTEIN"/>
    <property type="match status" value="1"/>
</dbReference>
<dbReference type="Gene3D" id="3.90.220.20">
    <property type="entry name" value="DNA methylase specificity domains"/>
    <property type="match status" value="2"/>
</dbReference>
<sequence length="401" mass="43609">MRWRSAPLWSVAPPVREVVSAEQLPSEVLHYSIPALEERGLPSLELGETVLSAKLAVQKGDVLIGRLNPRKARIALVDRHMPGATIASTEFAALRPHSVDTRFLLYVLQSESTRQRLDSLVKSVTRSHQRVDAAEITHLPVPLPRTEEQRRIANFLDDQIGLIDLLISERRRQIGLVKERVRAGLEEVLVSDTADTVPLQKLTDPARPVQYGIVLPGPDFPGGVPIVKGGDVAAHRMSRDELNRTSPEIEAGYPRSRLVGGDILIAIRGSVGELAVVPSELDGANITQDAARIAPFQCDPRWLRWVLATPTVQGAIQRMVTGATVKGINIGDLRRVLIPTPNLARQAVLGLEAERLAAHAAQSLSVLSESISLLDERKRVLITAAVSGDLSPSAVWGRGVA</sequence>
<dbReference type="CDD" id="cd17256">
    <property type="entry name" value="RMtype1_S_EcoJA65PI-TRD1-CR1_like"/>
    <property type="match status" value="1"/>
</dbReference>
<dbReference type="InterPro" id="IPR000055">
    <property type="entry name" value="Restrct_endonuc_typeI_TRD"/>
</dbReference>
<evidence type="ECO:0000256" key="1">
    <source>
        <dbReference type="ARBA" id="ARBA00010923"/>
    </source>
</evidence>
<dbReference type="AlphaFoldDB" id="A0A495Y2Q4"/>
<dbReference type="EMBL" id="RBXT01000001">
    <property type="protein sequence ID" value="RKT79213.1"/>
    <property type="molecule type" value="Genomic_DNA"/>
</dbReference>
<reference evidence="5 6" key="1">
    <citation type="submission" date="2018-10" db="EMBL/GenBank/DDBJ databases">
        <title>Sequencing the genomes of 1000 actinobacteria strains.</title>
        <authorList>
            <person name="Klenk H.-P."/>
        </authorList>
    </citation>
    <scope>NUCLEOTIDE SEQUENCE [LARGE SCALE GENOMIC DNA]</scope>
    <source>
        <strain evidence="5 6">DSM 44267</strain>
    </source>
</reference>
<keyword evidence="3" id="KW-0238">DNA-binding</keyword>
<dbReference type="GO" id="GO:0003677">
    <property type="term" value="F:DNA binding"/>
    <property type="evidence" value="ECO:0007669"/>
    <property type="project" value="UniProtKB-KW"/>
</dbReference>
<keyword evidence="6" id="KW-1185">Reference proteome</keyword>
<dbReference type="PANTHER" id="PTHR30408:SF12">
    <property type="entry name" value="TYPE I RESTRICTION ENZYME MJAVIII SPECIFICITY SUBUNIT"/>
    <property type="match status" value="1"/>
</dbReference>
<dbReference type="SUPFAM" id="SSF116734">
    <property type="entry name" value="DNA methylase specificity domain"/>
    <property type="match status" value="2"/>
</dbReference>
<evidence type="ECO:0000313" key="5">
    <source>
        <dbReference type="EMBL" id="RKT79213.1"/>
    </source>
</evidence>
<dbReference type="GO" id="GO:0009307">
    <property type="term" value="P:DNA restriction-modification system"/>
    <property type="evidence" value="ECO:0007669"/>
    <property type="project" value="UniProtKB-KW"/>
</dbReference>
<comment type="similarity">
    <text evidence="1">Belongs to the type-I restriction system S methylase family.</text>
</comment>
<evidence type="ECO:0000256" key="2">
    <source>
        <dbReference type="ARBA" id="ARBA00022747"/>
    </source>
</evidence>
<dbReference type="Proteomes" id="UP000278440">
    <property type="component" value="Unassembled WGS sequence"/>
</dbReference>
<protein>
    <submittedName>
        <fullName evidence="5">Type I restriction enzyme S subunit</fullName>
    </submittedName>
</protein>
<dbReference type="InterPro" id="IPR052021">
    <property type="entry name" value="Type-I_RS_S_subunit"/>
</dbReference>
<organism evidence="5 6">
    <name type="scientific">Terracoccus luteus</name>
    <dbReference type="NCBI Taxonomy" id="53356"/>
    <lineage>
        <taxon>Bacteria</taxon>
        <taxon>Bacillati</taxon>
        <taxon>Actinomycetota</taxon>
        <taxon>Actinomycetes</taxon>
        <taxon>Micrococcales</taxon>
        <taxon>Intrasporangiaceae</taxon>
        <taxon>Terracoccus</taxon>
    </lineage>
</organism>